<evidence type="ECO:0000256" key="1">
    <source>
        <dbReference type="SAM" id="Phobius"/>
    </source>
</evidence>
<organism evidence="2 3">
    <name type="scientific">Staphylococcus aureus</name>
    <dbReference type="NCBI Taxonomy" id="1280"/>
    <lineage>
        <taxon>Bacteria</taxon>
        <taxon>Bacillati</taxon>
        <taxon>Bacillota</taxon>
        <taxon>Bacilli</taxon>
        <taxon>Bacillales</taxon>
        <taxon>Staphylococcaceae</taxon>
        <taxon>Staphylococcus</taxon>
    </lineage>
</organism>
<gene>
    <name evidence="2" type="ORF">G6Y24_15455</name>
</gene>
<keyword evidence="1" id="KW-0472">Membrane</keyword>
<accession>A0A6M1XUD5</accession>
<feature type="non-terminal residue" evidence="2">
    <location>
        <position position="53"/>
    </location>
</feature>
<dbReference type="AlphaFoldDB" id="A0A6M1XUD5"/>
<sequence>MGQIWFERILRWRKKAQRFLQGRYARFDELNRTLLLTSVVLALINIFTGYLWV</sequence>
<reference evidence="2 3" key="1">
    <citation type="submission" date="2020-02" db="EMBL/GenBank/DDBJ databases">
        <title>Detection of Heterogeneous Vancomycin Intermediate Resistance in Methicillin Resistant Staphylococcus aureus Isolates from Latin-America.</title>
        <authorList>
            <person name="Castro-Cardozo B."/>
            <person name="Berrio M."/>
            <person name="Vargas M.L."/>
            <person name="Carvajal L.P."/>
            <person name="Millan L.V."/>
            <person name="Rios R."/>
            <person name="Hernandez A."/>
            <person name="Rincon S.L."/>
            <person name="Cubides P."/>
            <person name="Forero E."/>
            <person name="Dinh A."/>
            <person name="Seas C."/>
            <person name="Munita J.M."/>
            <person name="Arias C.A."/>
            <person name="Reyes J."/>
            <person name="Diaz L."/>
        </authorList>
    </citation>
    <scope>NUCLEOTIDE SEQUENCE [LARGE SCALE GENOMIC DNA]</scope>
    <source>
        <strain evidence="2 3">UG255</strain>
    </source>
</reference>
<dbReference type="Proteomes" id="UP000473113">
    <property type="component" value="Unassembled WGS sequence"/>
</dbReference>
<proteinExistence type="predicted"/>
<name>A0A6M1XUD5_STAAU</name>
<keyword evidence="1" id="KW-1133">Transmembrane helix</keyword>
<comment type="caution">
    <text evidence="2">The sequence shown here is derived from an EMBL/GenBank/DDBJ whole genome shotgun (WGS) entry which is preliminary data.</text>
</comment>
<keyword evidence="1" id="KW-0812">Transmembrane</keyword>
<dbReference type="EMBL" id="JAALTR010000378">
    <property type="protein sequence ID" value="NGW68847.1"/>
    <property type="molecule type" value="Genomic_DNA"/>
</dbReference>
<evidence type="ECO:0000313" key="3">
    <source>
        <dbReference type="Proteomes" id="UP000473113"/>
    </source>
</evidence>
<protein>
    <submittedName>
        <fullName evidence="2">Uncharacterized protein</fullName>
    </submittedName>
</protein>
<evidence type="ECO:0000313" key="2">
    <source>
        <dbReference type="EMBL" id="NGW68847.1"/>
    </source>
</evidence>
<feature type="transmembrane region" description="Helical" evidence="1">
    <location>
        <begin position="33"/>
        <end position="52"/>
    </location>
</feature>